<evidence type="ECO:0000256" key="2">
    <source>
        <dbReference type="ARBA" id="ARBA00022679"/>
    </source>
</evidence>
<dbReference type="OrthoDB" id="5835829at2759"/>
<dbReference type="OMA" id="WEAMAST"/>
<proteinExistence type="inferred from homology"/>
<dbReference type="PANTHER" id="PTHR11926">
    <property type="entry name" value="GLUCOSYL/GLUCURONOSYL TRANSFERASES"/>
    <property type="match status" value="1"/>
</dbReference>
<dbReference type="Pfam" id="PF00201">
    <property type="entry name" value="UDPGT"/>
    <property type="match status" value="1"/>
</dbReference>
<dbReference type="InParanoid" id="A0A200QJU3"/>
<reference evidence="4 5" key="1">
    <citation type="journal article" date="2017" name="Mol. Plant">
        <title>The Genome of Medicinal Plant Macleaya cordata Provides New Insights into Benzylisoquinoline Alkaloids Metabolism.</title>
        <authorList>
            <person name="Liu X."/>
            <person name="Liu Y."/>
            <person name="Huang P."/>
            <person name="Ma Y."/>
            <person name="Qing Z."/>
            <person name="Tang Q."/>
            <person name="Cao H."/>
            <person name="Cheng P."/>
            <person name="Zheng Y."/>
            <person name="Yuan Z."/>
            <person name="Zhou Y."/>
            <person name="Liu J."/>
            <person name="Tang Z."/>
            <person name="Zhuo Y."/>
            <person name="Zhang Y."/>
            <person name="Yu L."/>
            <person name="Huang J."/>
            <person name="Yang P."/>
            <person name="Peng Q."/>
            <person name="Zhang J."/>
            <person name="Jiang W."/>
            <person name="Zhang Z."/>
            <person name="Lin K."/>
            <person name="Ro D.K."/>
            <person name="Chen X."/>
            <person name="Xiong X."/>
            <person name="Shang Y."/>
            <person name="Huang S."/>
            <person name="Zeng J."/>
        </authorList>
    </citation>
    <scope>NUCLEOTIDE SEQUENCE [LARGE SCALE GENOMIC DNA]</scope>
    <source>
        <strain evidence="5">cv. BLH2017</strain>
        <tissue evidence="4">Root</tissue>
    </source>
</reference>
<sequence>MEMEKFGAHVMVLPGQAQGHMNPMLQFSKRLASKGLKVTVATTLANIKIMKAQIGSIRIEPIYDDSGEGGIAGPGGYKGFFERFRVTGSWNLSEFVEEQKMTKYPVKALVYDANLPWALDVAKHLYAWVAACGITKNAVDGFKFGAVTVPRSEVDWEAMASTDRRSNLPSSMYLDKRVQEDGFHLFRPDAEACMDWLNKKEHGSVAYVSFGSAAKLSTKQMEELAWGLEQSNYNFLWVVRESEENNLPLNFIASTGLVVKWCCQLDRGFSSAGNRMFHNTLWMEFNNGGTELGSVAMPRFLDQFSDAKFVKEVWEVGINSTKG</sequence>
<dbReference type="Proteomes" id="UP000195402">
    <property type="component" value="Unassembled WGS sequence"/>
</dbReference>
<dbReference type="Gene3D" id="3.40.50.2000">
    <property type="entry name" value="Glycogen Phosphorylase B"/>
    <property type="match status" value="2"/>
</dbReference>
<comment type="similarity">
    <text evidence="1">Belongs to the UDP-glycosyltransferase family.</text>
</comment>
<keyword evidence="5" id="KW-1185">Reference proteome</keyword>
<comment type="caution">
    <text evidence="4">The sequence shown here is derived from an EMBL/GenBank/DDBJ whole genome shotgun (WGS) entry which is preliminary data.</text>
</comment>
<organism evidence="4 5">
    <name type="scientific">Macleaya cordata</name>
    <name type="common">Five-seeded plume-poppy</name>
    <name type="synonym">Bocconia cordata</name>
    <dbReference type="NCBI Taxonomy" id="56857"/>
    <lineage>
        <taxon>Eukaryota</taxon>
        <taxon>Viridiplantae</taxon>
        <taxon>Streptophyta</taxon>
        <taxon>Embryophyta</taxon>
        <taxon>Tracheophyta</taxon>
        <taxon>Spermatophyta</taxon>
        <taxon>Magnoliopsida</taxon>
        <taxon>Ranunculales</taxon>
        <taxon>Papaveraceae</taxon>
        <taxon>Papaveroideae</taxon>
        <taxon>Macleaya</taxon>
    </lineage>
</organism>
<gene>
    <name evidence="4" type="ORF">BVC80_59g45</name>
</gene>
<dbReference type="GO" id="GO:0080044">
    <property type="term" value="F:quercetin 7-O-glucosyltransferase activity"/>
    <property type="evidence" value="ECO:0007669"/>
    <property type="project" value="TreeGrafter"/>
</dbReference>
<dbReference type="STRING" id="56857.A0A200QJU3"/>
<dbReference type="GO" id="GO:0080043">
    <property type="term" value="F:quercetin 3-O-glucosyltransferase activity"/>
    <property type="evidence" value="ECO:0007669"/>
    <property type="project" value="TreeGrafter"/>
</dbReference>
<name>A0A200QJU3_MACCD</name>
<keyword evidence="2 4" id="KW-0808">Transferase</keyword>
<dbReference type="SUPFAM" id="SSF53756">
    <property type="entry name" value="UDP-Glycosyltransferase/glycogen phosphorylase"/>
    <property type="match status" value="1"/>
</dbReference>
<accession>A0A200QJU3</accession>
<dbReference type="CDD" id="cd03784">
    <property type="entry name" value="GT1_Gtf-like"/>
    <property type="match status" value="1"/>
</dbReference>
<protein>
    <submittedName>
        <fullName evidence="4">UDP-glucuronosyl/UDP-glucosyltransferase</fullName>
    </submittedName>
</protein>
<dbReference type="EMBL" id="MVGT01001861">
    <property type="protein sequence ID" value="OVA10657.1"/>
    <property type="molecule type" value="Genomic_DNA"/>
</dbReference>
<evidence type="ECO:0000313" key="5">
    <source>
        <dbReference type="Proteomes" id="UP000195402"/>
    </source>
</evidence>
<evidence type="ECO:0000256" key="1">
    <source>
        <dbReference type="ARBA" id="ARBA00009995"/>
    </source>
</evidence>
<feature type="domain" description="Glycosyltransferase N-terminal" evidence="3">
    <location>
        <begin position="10"/>
        <end position="54"/>
    </location>
</feature>
<dbReference type="PANTHER" id="PTHR11926:SF1560">
    <property type="entry name" value="UDP-GLYCOSYLTRANSFERASE 74E1-RELATED"/>
    <property type="match status" value="1"/>
</dbReference>
<dbReference type="AlphaFoldDB" id="A0A200QJU3"/>
<dbReference type="InterPro" id="IPR058980">
    <property type="entry name" value="Glyco_transf_N"/>
</dbReference>
<evidence type="ECO:0000259" key="3">
    <source>
        <dbReference type="Pfam" id="PF26168"/>
    </source>
</evidence>
<dbReference type="Pfam" id="PF26168">
    <property type="entry name" value="Glyco_transf_N"/>
    <property type="match status" value="1"/>
</dbReference>
<dbReference type="InterPro" id="IPR002213">
    <property type="entry name" value="UDP_glucos_trans"/>
</dbReference>
<evidence type="ECO:0000313" key="4">
    <source>
        <dbReference type="EMBL" id="OVA10657.1"/>
    </source>
</evidence>